<evidence type="ECO:0000313" key="1">
    <source>
        <dbReference type="EMBL" id="PIL23602.1"/>
    </source>
</evidence>
<sequence>MDQGNASPRYIRMMLERNPCLWWVLWRWVRHAASGVEVMPEYFCNLDANMFRLDYLQRTELNKGLGHRIPLLLSARSITICCPNRPPADKYLAF</sequence>
<gene>
    <name evidence="1" type="ORF">GSI_14915</name>
</gene>
<comment type="caution">
    <text evidence="1">The sequence shown here is derived from an EMBL/GenBank/DDBJ whole genome shotgun (WGS) entry which is preliminary data.</text>
</comment>
<dbReference type="EMBL" id="AYKW01000068">
    <property type="protein sequence ID" value="PIL23602.1"/>
    <property type="molecule type" value="Genomic_DNA"/>
</dbReference>
<accession>A0A2G8RQ22</accession>
<reference evidence="1 2" key="1">
    <citation type="journal article" date="2015" name="Sci. Rep.">
        <title>Chromosome-level genome map provides insights into diverse defense mechanisms in the medicinal fungus Ganoderma sinense.</title>
        <authorList>
            <person name="Zhu Y."/>
            <person name="Xu J."/>
            <person name="Sun C."/>
            <person name="Zhou S."/>
            <person name="Xu H."/>
            <person name="Nelson D.R."/>
            <person name="Qian J."/>
            <person name="Song J."/>
            <person name="Luo H."/>
            <person name="Xiang L."/>
            <person name="Li Y."/>
            <person name="Xu Z."/>
            <person name="Ji A."/>
            <person name="Wang L."/>
            <person name="Lu S."/>
            <person name="Hayward A."/>
            <person name="Sun W."/>
            <person name="Li X."/>
            <person name="Schwartz D.C."/>
            <person name="Wang Y."/>
            <person name="Chen S."/>
        </authorList>
    </citation>
    <scope>NUCLEOTIDE SEQUENCE [LARGE SCALE GENOMIC DNA]</scope>
    <source>
        <strain evidence="1 2">ZZ0214-1</strain>
    </source>
</reference>
<dbReference type="Proteomes" id="UP000230002">
    <property type="component" value="Unassembled WGS sequence"/>
</dbReference>
<proteinExistence type="predicted"/>
<keyword evidence="2" id="KW-1185">Reference proteome</keyword>
<organism evidence="1 2">
    <name type="scientific">Ganoderma sinense ZZ0214-1</name>
    <dbReference type="NCBI Taxonomy" id="1077348"/>
    <lineage>
        <taxon>Eukaryota</taxon>
        <taxon>Fungi</taxon>
        <taxon>Dikarya</taxon>
        <taxon>Basidiomycota</taxon>
        <taxon>Agaricomycotina</taxon>
        <taxon>Agaricomycetes</taxon>
        <taxon>Polyporales</taxon>
        <taxon>Polyporaceae</taxon>
        <taxon>Ganoderma</taxon>
    </lineage>
</organism>
<dbReference type="AlphaFoldDB" id="A0A2G8RQ22"/>
<protein>
    <submittedName>
        <fullName evidence="1">Uncharacterized protein</fullName>
    </submittedName>
</protein>
<name>A0A2G8RQ22_9APHY</name>
<evidence type="ECO:0000313" key="2">
    <source>
        <dbReference type="Proteomes" id="UP000230002"/>
    </source>
</evidence>